<evidence type="ECO:0000313" key="3">
    <source>
        <dbReference type="WBParaSite" id="NBR_0000329701-mRNA-1"/>
    </source>
</evidence>
<evidence type="ECO:0000313" key="2">
    <source>
        <dbReference type="Proteomes" id="UP000271162"/>
    </source>
</evidence>
<evidence type="ECO:0000313" key="1">
    <source>
        <dbReference type="EMBL" id="VDL66887.1"/>
    </source>
</evidence>
<dbReference type="Proteomes" id="UP000271162">
    <property type="component" value="Unassembled WGS sequence"/>
</dbReference>
<name>A0A0N4XL95_NIPBR</name>
<sequence>MISYQTSPNVTTMEAFIALRTCMLEQLERPNQDSEQIFEGFTKITDYCVVNTDVSRVVLDSVKNYDETKYFIKNNTVISFDHILRGAVQR</sequence>
<proteinExistence type="predicted"/>
<gene>
    <name evidence="1" type="ORF">NBR_LOCUS3298</name>
</gene>
<dbReference type="AlphaFoldDB" id="A0A0N4XL95"/>
<organism evidence="3">
    <name type="scientific">Nippostrongylus brasiliensis</name>
    <name type="common">Rat hookworm</name>
    <dbReference type="NCBI Taxonomy" id="27835"/>
    <lineage>
        <taxon>Eukaryota</taxon>
        <taxon>Metazoa</taxon>
        <taxon>Ecdysozoa</taxon>
        <taxon>Nematoda</taxon>
        <taxon>Chromadorea</taxon>
        <taxon>Rhabditida</taxon>
        <taxon>Rhabditina</taxon>
        <taxon>Rhabditomorpha</taxon>
        <taxon>Strongyloidea</taxon>
        <taxon>Heligmosomidae</taxon>
        <taxon>Nippostrongylus</taxon>
    </lineage>
</organism>
<reference evidence="1 2" key="2">
    <citation type="submission" date="2018-11" db="EMBL/GenBank/DDBJ databases">
        <authorList>
            <consortium name="Pathogen Informatics"/>
        </authorList>
    </citation>
    <scope>NUCLEOTIDE SEQUENCE [LARGE SCALE GENOMIC DNA]</scope>
</reference>
<dbReference type="WBParaSite" id="NBR_0000329701-mRNA-1">
    <property type="protein sequence ID" value="NBR_0000329701-mRNA-1"/>
    <property type="gene ID" value="NBR_0000329701"/>
</dbReference>
<dbReference type="EMBL" id="UYSL01004794">
    <property type="protein sequence ID" value="VDL66887.1"/>
    <property type="molecule type" value="Genomic_DNA"/>
</dbReference>
<keyword evidence="2" id="KW-1185">Reference proteome</keyword>
<reference evidence="3" key="1">
    <citation type="submission" date="2017-02" db="UniProtKB">
        <authorList>
            <consortium name="WormBaseParasite"/>
        </authorList>
    </citation>
    <scope>IDENTIFICATION</scope>
</reference>
<accession>A0A0N4XL95</accession>
<protein>
    <submittedName>
        <fullName evidence="1 3">Uncharacterized protein</fullName>
    </submittedName>
</protein>